<keyword evidence="2" id="KW-1185">Reference proteome</keyword>
<accession>A0ABZ3IIB5</accession>
<dbReference type="RefSeq" id="WP_094603459.1">
    <property type="nucleotide sequence ID" value="NZ_CP155573.1"/>
</dbReference>
<name>A0ABZ3IIB5_9FIRM</name>
<sequence length="92" mass="10272">MLLEQDYIQRPDGLVVTRSYHNFDHVAEANHELKKEIGDGFTKSREMRHTARIPAELVDVDPLVAAAVAGDKVCMRLAMAKYPYIKVCTGGV</sequence>
<dbReference type="EMBL" id="CP155573">
    <property type="protein sequence ID" value="XFO65406.1"/>
    <property type="molecule type" value="Genomic_DNA"/>
</dbReference>
<protein>
    <submittedName>
        <fullName evidence="1">Uncharacterized protein</fullName>
    </submittedName>
</protein>
<proteinExistence type="predicted"/>
<reference evidence="1" key="1">
    <citation type="submission" date="2024-05" db="EMBL/GenBank/DDBJ databases">
        <title>Isolation and characterization of Sporomusa carbonis sp. nov., a carboxydotrophic hydrogenogen in the genus of Sporomusa isolated from a charcoal burning pile.</title>
        <authorList>
            <person name="Boeer T."/>
            <person name="Rosenbaum F."/>
            <person name="Eysell L."/>
            <person name="Mueller V."/>
            <person name="Daniel R."/>
            <person name="Poehlein A."/>
        </authorList>
    </citation>
    <scope>NUCLEOTIDE SEQUENCE [LARGE SCALE GENOMIC DNA]</scope>
    <source>
        <strain evidence="1">DSM 10669</strain>
    </source>
</reference>
<organism evidence="1 2">
    <name type="scientific">Sporomusa silvacetica DSM 10669</name>
    <dbReference type="NCBI Taxonomy" id="1123289"/>
    <lineage>
        <taxon>Bacteria</taxon>
        <taxon>Bacillati</taxon>
        <taxon>Bacillota</taxon>
        <taxon>Negativicutes</taxon>
        <taxon>Selenomonadales</taxon>
        <taxon>Sporomusaceae</taxon>
        <taxon>Sporomusa</taxon>
    </lineage>
</organism>
<dbReference type="Proteomes" id="UP000216752">
    <property type="component" value="Chromosome"/>
</dbReference>
<evidence type="ECO:0000313" key="2">
    <source>
        <dbReference type="Proteomes" id="UP000216752"/>
    </source>
</evidence>
<evidence type="ECO:0000313" key="1">
    <source>
        <dbReference type="EMBL" id="XFO65406.1"/>
    </source>
</evidence>
<gene>
    <name evidence="1" type="ORF">SPSIL_015160</name>
</gene>